<evidence type="ECO:0000256" key="2">
    <source>
        <dbReference type="ARBA" id="ARBA00022597"/>
    </source>
</evidence>
<keyword evidence="9" id="KW-1185">Reference proteome</keyword>
<evidence type="ECO:0000256" key="3">
    <source>
        <dbReference type="ARBA" id="ARBA00022679"/>
    </source>
</evidence>
<dbReference type="AlphaFoldDB" id="A0A0R1MVS6"/>
<dbReference type="GO" id="GO:0016740">
    <property type="term" value="F:transferase activity"/>
    <property type="evidence" value="ECO:0007669"/>
    <property type="project" value="UniProtKB-KW"/>
</dbReference>
<dbReference type="Gene3D" id="1.20.58.80">
    <property type="entry name" value="Phosphotransferase system, lactose/cellobiose-type IIA subunit"/>
    <property type="match status" value="1"/>
</dbReference>
<keyword evidence="3" id="KW-0808">Transferase</keyword>
<dbReference type="InterPro" id="IPR003188">
    <property type="entry name" value="PTS_IIA_lac/cel"/>
</dbReference>
<keyword evidence="6" id="KW-0460">Magnesium</keyword>
<organism evidence="8 9">
    <name type="scientific">Schleiferilactobacillus perolens DSM 12744</name>
    <dbReference type="NCBI Taxonomy" id="1423792"/>
    <lineage>
        <taxon>Bacteria</taxon>
        <taxon>Bacillati</taxon>
        <taxon>Bacillota</taxon>
        <taxon>Bacilli</taxon>
        <taxon>Lactobacillales</taxon>
        <taxon>Lactobacillaceae</taxon>
        <taxon>Schleiferilactobacillus</taxon>
    </lineage>
</organism>
<sequence length="115" mass="12566">MEVHTMADENDNMEAVMGLIINGGNAKSSSMEAIMAAKKGDFTTADAKLKEADNFLTDAHNAQTGMLTEEAKGNHVKVTLLMVHSQDHIMNAITFRDLAGEIVDLYKQLDKKADK</sequence>
<dbReference type="PANTHER" id="PTHR34382">
    <property type="entry name" value="PTS SYSTEM N,N'-DIACETYLCHITOBIOSE-SPECIFIC EIIA COMPONENT"/>
    <property type="match status" value="1"/>
</dbReference>
<keyword evidence="2" id="KW-0762">Sugar transport</keyword>
<protein>
    <recommendedName>
        <fullName evidence="10">Cellobiose-specific PTS system IIA component</fullName>
    </recommendedName>
</protein>
<feature type="active site" description="Tele-phosphohistidine intermediate" evidence="5">
    <location>
        <position position="84"/>
    </location>
</feature>
<evidence type="ECO:0000313" key="8">
    <source>
        <dbReference type="EMBL" id="KRL12246.1"/>
    </source>
</evidence>
<feature type="binding site" evidence="6">
    <location>
        <position position="87"/>
    </location>
    <ligand>
        <name>Mg(2+)</name>
        <dbReference type="ChEBI" id="CHEBI:18420"/>
        <note>ligand shared between all trimeric partners</note>
    </ligand>
</feature>
<dbReference type="Pfam" id="PF02255">
    <property type="entry name" value="PTS_IIA"/>
    <property type="match status" value="1"/>
</dbReference>
<evidence type="ECO:0000256" key="4">
    <source>
        <dbReference type="ARBA" id="ARBA00022683"/>
    </source>
</evidence>
<accession>A0A0R1MVS6</accession>
<comment type="caution">
    <text evidence="8">The sequence shown here is derived from an EMBL/GenBank/DDBJ whole genome shotgun (WGS) entry which is preliminary data.</text>
</comment>
<evidence type="ECO:0000256" key="6">
    <source>
        <dbReference type="PIRSR" id="PIRSR000699-2"/>
    </source>
</evidence>
<evidence type="ECO:0000256" key="7">
    <source>
        <dbReference type="PROSITE-ProRule" id="PRU00418"/>
    </source>
</evidence>
<dbReference type="Proteomes" id="UP000051330">
    <property type="component" value="Unassembled WGS sequence"/>
</dbReference>
<reference evidence="8 9" key="1">
    <citation type="journal article" date="2015" name="Genome Announc.">
        <title>Expanding the biotechnology potential of lactobacilli through comparative genomics of 213 strains and associated genera.</title>
        <authorList>
            <person name="Sun Z."/>
            <person name="Harris H.M."/>
            <person name="McCann A."/>
            <person name="Guo C."/>
            <person name="Argimon S."/>
            <person name="Zhang W."/>
            <person name="Yang X."/>
            <person name="Jeffery I.B."/>
            <person name="Cooney J.C."/>
            <person name="Kagawa T.F."/>
            <person name="Liu W."/>
            <person name="Song Y."/>
            <person name="Salvetti E."/>
            <person name="Wrobel A."/>
            <person name="Rasinkangas P."/>
            <person name="Parkhill J."/>
            <person name="Rea M.C."/>
            <person name="O'Sullivan O."/>
            <person name="Ritari J."/>
            <person name="Douillard F.P."/>
            <person name="Paul Ross R."/>
            <person name="Yang R."/>
            <person name="Briner A.E."/>
            <person name="Felis G.E."/>
            <person name="de Vos W.M."/>
            <person name="Barrangou R."/>
            <person name="Klaenhammer T.R."/>
            <person name="Caufield P.W."/>
            <person name="Cui Y."/>
            <person name="Zhang H."/>
            <person name="O'Toole P.W."/>
        </authorList>
    </citation>
    <scope>NUCLEOTIDE SEQUENCE [LARGE SCALE GENOMIC DNA]</scope>
    <source>
        <strain evidence="8 9">DSM 12744</strain>
    </source>
</reference>
<evidence type="ECO:0008006" key="10">
    <source>
        <dbReference type="Google" id="ProtNLM"/>
    </source>
</evidence>
<evidence type="ECO:0000313" key="9">
    <source>
        <dbReference type="Proteomes" id="UP000051330"/>
    </source>
</evidence>
<name>A0A0R1MVS6_9LACO</name>
<gene>
    <name evidence="8" type="ORF">FD09_GL003116</name>
</gene>
<dbReference type="PATRIC" id="fig|1423792.3.peg.3209"/>
<keyword evidence="4" id="KW-0598">Phosphotransferase system</keyword>
<feature type="modified residue" description="Phosphohistidine; by HPr" evidence="7">
    <location>
        <position position="84"/>
    </location>
</feature>
<dbReference type="PANTHER" id="PTHR34382:SF7">
    <property type="entry name" value="PTS SYSTEM N,N'-DIACETYLCHITOBIOSE-SPECIFIC EIIA COMPONENT"/>
    <property type="match status" value="1"/>
</dbReference>
<dbReference type="EMBL" id="AZEC01000009">
    <property type="protein sequence ID" value="KRL12246.1"/>
    <property type="molecule type" value="Genomic_DNA"/>
</dbReference>
<dbReference type="SUPFAM" id="SSF46973">
    <property type="entry name" value="Enzyme IIa from lactose specific PTS, IIa-lac"/>
    <property type="match status" value="1"/>
</dbReference>
<dbReference type="InterPro" id="IPR036542">
    <property type="entry name" value="PTS_IIA_lac/cel_sf"/>
</dbReference>
<comment type="cofactor">
    <cofactor evidence="6">
        <name>Mg(2+)</name>
        <dbReference type="ChEBI" id="CHEBI:18420"/>
    </cofactor>
    <text evidence="6">Binds 1 Mg(2+) ion per trimer.</text>
</comment>
<dbReference type="GO" id="GO:0009401">
    <property type="term" value="P:phosphoenolpyruvate-dependent sugar phosphotransferase system"/>
    <property type="evidence" value="ECO:0007669"/>
    <property type="project" value="UniProtKB-KW"/>
</dbReference>
<evidence type="ECO:0000256" key="5">
    <source>
        <dbReference type="PIRSR" id="PIRSR000699-1"/>
    </source>
</evidence>
<keyword evidence="6" id="KW-0479">Metal-binding</keyword>
<dbReference type="STRING" id="1423792.FD09_GL003116"/>
<dbReference type="GO" id="GO:0046872">
    <property type="term" value="F:metal ion binding"/>
    <property type="evidence" value="ECO:0007669"/>
    <property type="project" value="UniProtKB-KW"/>
</dbReference>
<dbReference type="PROSITE" id="PS51095">
    <property type="entry name" value="PTS_EIIA_TYPE_3"/>
    <property type="match status" value="1"/>
</dbReference>
<proteinExistence type="predicted"/>
<evidence type="ECO:0000256" key="1">
    <source>
        <dbReference type="ARBA" id="ARBA00022448"/>
    </source>
</evidence>
<dbReference type="CDD" id="cd00215">
    <property type="entry name" value="PTS_IIA_lac"/>
    <property type="match status" value="1"/>
</dbReference>
<keyword evidence="1" id="KW-0813">Transport</keyword>
<dbReference type="PIRSF" id="PIRSF000699">
    <property type="entry name" value="PTS_IILac_III"/>
    <property type="match status" value="1"/>
</dbReference>